<evidence type="ECO:0000256" key="4">
    <source>
        <dbReference type="ARBA" id="ARBA00023136"/>
    </source>
</evidence>
<organism evidence="8 9">
    <name type="scientific">Extremus antarcticus</name>
    <dbReference type="NCBI Taxonomy" id="702011"/>
    <lineage>
        <taxon>Eukaryota</taxon>
        <taxon>Fungi</taxon>
        <taxon>Dikarya</taxon>
        <taxon>Ascomycota</taxon>
        <taxon>Pezizomycotina</taxon>
        <taxon>Dothideomycetes</taxon>
        <taxon>Dothideomycetidae</taxon>
        <taxon>Mycosphaerellales</taxon>
        <taxon>Extremaceae</taxon>
        <taxon>Extremus</taxon>
    </lineage>
</organism>
<accession>A0AAJ0DQH1</accession>
<reference evidence="8" key="1">
    <citation type="submission" date="2023-04" db="EMBL/GenBank/DDBJ databases">
        <title>Black Yeasts Isolated from many extreme environments.</title>
        <authorList>
            <person name="Coleine C."/>
            <person name="Stajich J.E."/>
            <person name="Selbmann L."/>
        </authorList>
    </citation>
    <scope>NUCLEOTIDE SEQUENCE</scope>
    <source>
        <strain evidence="8">CCFEE 5312</strain>
    </source>
</reference>
<dbReference type="AlphaFoldDB" id="A0AAJ0DQH1"/>
<comment type="subcellular location">
    <subcellularLocation>
        <location evidence="1">Membrane</location>
        <topology evidence="1">Multi-pass membrane protein</topology>
    </subcellularLocation>
</comment>
<dbReference type="PANTHER" id="PTHR42718:SF41">
    <property type="entry name" value="MFS TRANSPORTER OF UNKOWN SPECIFICITY (AFU_ORTHOLOGUE AFUA_5G09940)-RELATED"/>
    <property type="match status" value="1"/>
</dbReference>
<dbReference type="EMBL" id="JAWDJX010000011">
    <property type="protein sequence ID" value="KAK3054651.1"/>
    <property type="molecule type" value="Genomic_DNA"/>
</dbReference>
<dbReference type="PANTHER" id="PTHR42718">
    <property type="entry name" value="MAJOR FACILITATOR SUPERFAMILY MULTIDRUG TRANSPORTER MFSC"/>
    <property type="match status" value="1"/>
</dbReference>
<dbReference type="InterPro" id="IPR036259">
    <property type="entry name" value="MFS_trans_sf"/>
</dbReference>
<keyword evidence="9" id="KW-1185">Reference proteome</keyword>
<dbReference type="GO" id="GO:0022857">
    <property type="term" value="F:transmembrane transporter activity"/>
    <property type="evidence" value="ECO:0007669"/>
    <property type="project" value="InterPro"/>
</dbReference>
<feature type="region of interest" description="Disordered" evidence="5">
    <location>
        <begin position="1"/>
        <end position="43"/>
    </location>
</feature>
<dbReference type="PROSITE" id="PS50850">
    <property type="entry name" value="MFS"/>
    <property type="match status" value="1"/>
</dbReference>
<dbReference type="Proteomes" id="UP001271007">
    <property type="component" value="Unassembled WGS sequence"/>
</dbReference>
<name>A0AAJ0DQH1_9PEZI</name>
<dbReference type="GO" id="GO:0016020">
    <property type="term" value="C:membrane"/>
    <property type="evidence" value="ECO:0007669"/>
    <property type="project" value="UniProtKB-SubCell"/>
</dbReference>
<evidence type="ECO:0000256" key="2">
    <source>
        <dbReference type="ARBA" id="ARBA00022692"/>
    </source>
</evidence>
<dbReference type="InterPro" id="IPR020846">
    <property type="entry name" value="MFS_dom"/>
</dbReference>
<gene>
    <name evidence="8" type="ORF">LTR09_004380</name>
</gene>
<evidence type="ECO:0000259" key="7">
    <source>
        <dbReference type="PROSITE" id="PS50850"/>
    </source>
</evidence>
<feature type="transmembrane region" description="Helical" evidence="6">
    <location>
        <begin position="212"/>
        <end position="235"/>
    </location>
</feature>
<feature type="compositionally biased region" description="Polar residues" evidence="5">
    <location>
        <begin position="34"/>
        <end position="43"/>
    </location>
</feature>
<keyword evidence="3 6" id="KW-1133">Transmembrane helix</keyword>
<evidence type="ECO:0000256" key="3">
    <source>
        <dbReference type="ARBA" id="ARBA00022989"/>
    </source>
</evidence>
<evidence type="ECO:0000313" key="9">
    <source>
        <dbReference type="Proteomes" id="UP001271007"/>
    </source>
</evidence>
<evidence type="ECO:0000256" key="6">
    <source>
        <dbReference type="SAM" id="Phobius"/>
    </source>
</evidence>
<feature type="transmembrane region" description="Helical" evidence="6">
    <location>
        <begin position="174"/>
        <end position="192"/>
    </location>
</feature>
<evidence type="ECO:0000313" key="8">
    <source>
        <dbReference type="EMBL" id="KAK3054651.1"/>
    </source>
</evidence>
<evidence type="ECO:0000256" key="5">
    <source>
        <dbReference type="SAM" id="MobiDB-lite"/>
    </source>
</evidence>
<feature type="domain" description="Major facilitator superfamily (MFS) profile" evidence="7">
    <location>
        <begin position="71"/>
        <end position="247"/>
    </location>
</feature>
<proteinExistence type="predicted"/>
<sequence length="247" mass="26105">MAPALENQDDKMRSPEVEEGNGTTEWSPWKTELDSPSSPLGVGATQSEDILQRHVTASSHISISPGRQTAVMILITLTQLCQMYPYGLGIGSGLSVANSVLNNTQHSTQIIAPCDRLQVQAAGGWIAASYPLTSGTFVLMGGRLGEVYGHKATLTVGCIWWVIRHLASGFAPNLVVLCVFRGLAGMGGGFMVPNAVPLLGITLPPGKKRNLAFGMFGAMAPVGAAGGSAVATLFVQLTEWKWAFFFA</sequence>
<dbReference type="InterPro" id="IPR011701">
    <property type="entry name" value="MFS"/>
</dbReference>
<keyword evidence="2 6" id="KW-0812">Transmembrane</keyword>
<keyword evidence="4 6" id="KW-0472">Membrane</keyword>
<dbReference type="Gene3D" id="1.20.1250.20">
    <property type="entry name" value="MFS general substrate transporter like domains"/>
    <property type="match status" value="1"/>
</dbReference>
<comment type="caution">
    <text evidence="8">The sequence shown here is derived from an EMBL/GenBank/DDBJ whole genome shotgun (WGS) entry which is preliminary data.</text>
</comment>
<dbReference type="SUPFAM" id="SSF103473">
    <property type="entry name" value="MFS general substrate transporter"/>
    <property type="match status" value="1"/>
</dbReference>
<dbReference type="Pfam" id="PF07690">
    <property type="entry name" value="MFS_1"/>
    <property type="match status" value="1"/>
</dbReference>
<protein>
    <recommendedName>
        <fullName evidence="7">Major facilitator superfamily (MFS) profile domain-containing protein</fullName>
    </recommendedName>
</protein>
<evidence type="ECO:0000256" key="1">
    <source>
        <dbReference type="ARBA" id="ARBA00004141"/>
    </source>
</evidence>